<dbReference type="RefSeq" id="WP_014443109.1">
    <property type="nucleotide sequence ID" value="NC_017093.1"/>
</dbReference>
<dbReference type="eggNOG" id="COG2931">
    <property type="taxonomic scope" value="Bacteria"/>
</dbReference>
<keyword evidence="4" id="KW-0732">Signal</keyword>
<feature type="signal peptide" evidence="4">
    <location>
        <begin position="1"/>
        <end position="32"/>
    </location>
</feature>
<dbReference type="Gene3D" id="2.150.10.10">
    <property type="entry name" value="Serralysin-like metalloprotease, C-terminal"/>
    <property type="match status" value="2"/>
</dbReference>
<evidence type="ECO:0000313" key="5">
    <source>
        <dbReference type="EMBL" id="BAL88214.1"/>
    </source>
</evidence>
<dbReference type="InterPro" id="IPR018511">
    <property type="entry name" value="Hemolysin-typ_Ca-bd_CS"/>
</dbReference>
<gene>
    <name evidence="5" type="ordered locus">AMIS_29940</name>
</gene>
<evidence type="ECO:0000313" key="6">
    <source>
        <dbReference type="Proteomes" id="UP000007882"/>
    </source>
</evidence>
<evidence type="ECO:0000256" key="2">
    <source>
        <dbReference type="ARBA" id="ARBA00022525"/>
    </source>
</evidence>
<accession>I0H5C7</accession>
<feature type="chain" id="PRO_5003628591" description="Calcium-binding protein" evidence="4">
    <location>
        <begin position="33"/>
        <end position="255"/>
    </location>
</feature>
<dbReference type="PROSITE" id="PS51318">
    <property type="entry name" value="TAT"/>
    <property type="match status" value="1"/>
</dbReference>
<dbReference type="EMBL" id="AP012319">
    <property type="protein sequence ID" value="BAL88214.1"/>
    <property type="molecule type" value="Genomic_DNA"/>
</dbReference>
<feature type="region of interest" description="Disordered" evidence="3">
    <location>
        <begin position="236"/>
        <end position="255"/>
    </location>
</feature>
<dbReference type="AlphaFoldDB" id="I0H5C7"/>
<evidence type="ECO:0000256" key="4">
    <source>
        <dbReference type="SAM" id="SignalP"/>
    </source>
</evidence>
<comment type="subcellular location">
    <subcellularLocation>
        <location evidence="1">Secreted</location>
    </subcellularLocation>
</comment>
<evidence type="ECO:0000256" key="3">
    <source>
        <dbReference type="SAM" id="MobiDB-lite"/>
    </source>
</evidence>
<keyword evidence="2" id="KW-0964">Secreted</keyword>
<evidence type="ECO:0008006" key="7">
    <source>
        <dbReference type="Google" id="ProtNLM"/>
    </source>
</evidence>
<dbReference type="PANTHER" id="PTHR38340">
    <property type="entry name" value="S-LAYER PROTEIN"/>
    <property type="match status" value="1"/>
</dbReference>
<protein>
    <recommendedName>
        <fullName evidence="7">Calcium-binding protein</fullName>
    </recommendedName>
</protein>
<name>I0H5C7_ACTM4</name>
<dbReference type="KEGG" id="ams:AMIS_29940"/>
<dbReference type="InterPro" id="IPR011049">
    <property type="entry name" value="Serralysin-like_metalloprot_C"/>
</dbReference>
<dbReference type="PATRIC" id="fig|512565.3.peg.2994"/>
<organism evidence="5 6">
    <name type="scientific">Actinoplanes missouriensis (strain ATCC 14538 / DSM 43046 / CBS 188.64 / JCM 3121 / NBRC 102363 / NCIMB 12654 / NRRL B-3342 / UNCC 431)</name>
    <dbReference type="NCBI Taxonomy" id="512565"/>
    <lineage>
        <taxon>Bacteria</taxon>
        <taxon>Bacillati</taxon>
        <taxon>Actinomycetota</taxon>
        <taxon>Actinomycetes</taxon>
        <taxon>Micromonosporales</taxon>
        <taxon>Micromonosporaceae</taxon>
        <taxon>Actinoplanes</taxon>
    </lineage>
</organism>
<dbReference type="PRINTS" id="PR00313">
    <property type="entry name" value="CABNDNGRPT"/>
</dbReference>
<dbReference type="Proteomes" id="UP000007882">
    <property type="component" value="Chromosome"/>
</dbReference>
<dbReference type="Pfam" id="PF00353">
    <property type="entry name" value="HemolysinCabind"/>
    <property type="match status" value="2"/>
</dbReference>
<dbReference type="GO" id="GO:0005509">
    <property type="term" value="F:calcium ion binding"/>
    <property type="evidence" value="ECO:0007669"/>
    <property type="project" value="InterPro"/>
</dbReference>
<evidence type="ECO:0000256" key="1">
    <source>
        <dbReference type="ARBA" id="ARBA00004613"/>
    </source>
</evidence>
<dbReference type="HOGENOM" id="CLU_1088333_0_0_11"/>
<dbReference type="GO" id="GO:0005576">
    <property type="term" value="C:extracellular region"/>
    <property type="evidence" value="ECO:0007669"/>
    <property type="project" value="UniProtKB-SubCell"/>
</dbReference>
<dbReference type="OrthoDB" id="3295548at2"/>
<keyword evidence="6" id="KW-1185">Reference proteome</keyword>
<feature type="compositionally biased region" description="Basic and acidic residues" evidence="3">
    <location>
        <begin position="243"/>
        <end position="255"/>
    </location>
</feature>
<dbReference type="InterPro" id="IPR001343">
    <property type="entry name" value="Hemolysn_Ca-bd"/>
</dbReference>
<dbReference type="STRING" id="512565.AMIS_29940"/>
<dbReference type="PROSITE" id="PS00330">
    <property type="entry name" value="HEMOLYSIN_CALCIUM"/>
    <property type="match status" value="1"/>
</dbReference>
<dbReference type="InterPro" id="IPR050557">
    <property type="entry name" value="RTX_toxin/Mannuronan_C5-epim"/>
</dbReference>
<dbReference type="InterPro" id="IPR006311">
    <property type="entry name" value="TAT_signal"/>
</dbReference>
<dbReference type="PANTHER" id="PTHR38340:SF1">
    <property type="entry name" value="S-LAYER PROTEIN"/>
    <property type="match status" value="1"/>
</dbReference>
<dbReference type="SUPFAM" id="SSF51120">
    <property type="entry name" value="beta-Roll"/>
    <property type="match status" value="1"/>
</dbReference>
<proteinExistence type="predicted"/>
<reference evidence="5 6" key="1">
    <citation type="submission" date="2012-02" db="EMBL/GenBank/DDBJ databases">
        <title>Complete genome sequence of Actinoplanes missouriensis 431 (= NBRC 102363).</title>
        <authorList>
            <person name="Ohnishi Y."/>
            <person name="Ishikawa J."/>
            <person name="Sekine M."/>
            <person name="Hosoyama A."/>
            <person name="Harada T."/>
            <person name="Narita H."/>
            <person name="Hata T."/>
            <person name="Konno Y."/>
            <person name="Tutikane K."/>
            <person name="Fujita N."/>
            <person name="Horinouchi S."/>
            <person name="Hayakawa M."/>
        </authorList>
    </citation>
    <scope>NUCLEOTIDE SEQUENCE [LARGE SCALE GENOMIC DNA]</scope>
    <source>
        <strain evidence="6">ATCC 14538 / DSM 43046 / CBS 188.64 / JCM 3121 / NBRC 102363 / NCIMB 12654 / NRRL B-3342 / UNCC 431</strain>
    </source>
</reference>
<sequence>MSITRTRWLSRLGVIAVTAVGVGVLSAPGAQAASTGVAQVVWDGDVQVVQYKAATGKANRVVVRSAAHGVTVDDKHRIKAGKGCKAVKGDRTKVYCGVGEWTQKVRIHTYDRNDTITNKTRLRLVAYAGSGNDTVTGGSSGDFLYGQSGHDTIHGRGGPDYLVGGSGNDKVYGDTGDDRLYGDTGNDRLYGGAGRDALMGDQGRDKLYGGAGDDILAGDDWGKHAADLLNGGANGTAGGDWCQAERGDTKRACER</sequence>